<dbReference type="SMART" id="SM00384">
    <property type="entry name" value="AT_hook"/>
    <property type="match status" value="3"/>
</dbReference>
<dbReference type="Pfam" id="PF20222">
    <property type="entry name" value="DUF6581"/>
    <property type="match status" value="1"/>
</dbReference>
<keyword evidence="3" id="KW-0238">DNA-binding</keyword>
<feature type="compositionally biased region" description="Basic and acidic residues" evidence="6">
    <location>
        <begin position="530"/>
        <end position="539"/>
    </location>
</feature>
<feature type="region of interest" description="Disordered" evidence="6">
    <location>
        <begin position="1085"/>
        <end position="1156"/>
    </location>
</feature>
<feature type="domain" description="Transcription factor tau subunit sfc3/Tfc3 C-terminal" evidence="8">
    <location>
        <begin position="1156"/>
        <end position="1526"/>
    </location>
</feature>
<dbReference type="OrthoDB" id="68020at2759"/>
<dbReference type="SUPFAM" id="SSF46785">
    <property type="entry name" value="Winged helix' DNA-binding domain"/>
    <property type="match status" value="1"/>
</dbReference>
<dbReference type="GO" id="GO:0003677">
    <property type="term" value="F:DNA binding"/>
    <property type="evidence" value="ECO:0007669"/>
    <property type="project" value="UniProtKB-KW"/>
</dbReference>
<evidence type="ECO:0000256" key="3">
    <source>
        <dbReference type="ARBA" id="ARBA00023125"/>
    </source>
</evidence>
<feature type="compositionally biased region" description="Polar residues" evidence="6">
    <location>
        <begin position="982"/>
        <end position="994"/>
    </location>
</feature>
<dbReference type="PANTHER" id="PTHR15180:SF1">
    <property type="entry name" value="GENERAL TRANSCRIPTION FACTOR 3C POLYPEPTIDE 1"/>
    <property type="match status" value="1"/>
</dbReference>
<keyword evidence="4" id="KW-0804">Transcription</keyword>
<reference evidence="9 10" key="1">
    <citation type="submission" date="2014-04" db="EMBL/GenBank/DDBJ databases">
        <authorList>
            <consortium name="DOE Joint Genome Institute"/>
            <person name="Kuo A."/>
            <person name="Kohler A."/>
            <person name="Costa M.D."/>
            <person name="Nagy L.G."/>
            <person name="Floudas D."/>
            <person name="Copeland A."/>
            <person name="Barry K.W."/>
            <person name="Cichocki N."/>
            <person name="Veneault-Fourrey C."/>
            <person name="LaButti K."/>
            <person name="Lindquist E.A."/>
            <person name="Lipzen A."/>
            <person name="Lundell T."/>
            <person name="Morin E."/>
            <person name="Murat C."/>
            <person name="Sun H."/>
            <person name="Tunlid A."/>
            <person name="Henrissat B."/>
            <person name="Grigoriev I.V."/>
            <person name="Hibbett D.S."/>
            <person name="Martin F."/>
            <person name="Nordberg H.P."/>
            <person name="Cantor M.N."/>
            <person name="Hua S.X."/>
        </authorList>
    </citation>
    <scope>NUCLEOTIDE SEQUENCE [LARGE SCALE GENOMIC DNA]</scope>
    <source>
        <strain evidence="9 10">441</strain>
    </source>
</reference>
<sequence>MDVLVHHCLRELSFDGDLGCNVSRLKDFIVNYYNSSDGPQQVVDDTFCAFVWSVVVQQPAVRVGFVPPGVTSEVYVAPQIKTKRKAAATGEELVEDKPSLEVIGDARGKALEELKQQYGDDLRIAVDPQTCFVAITGSHIRPAKLSAMVYSALQLITRGREEGITTVELGRKTKYDQKTCFYVIKQLVELDLVVKVRRGGVGNYTCIHKYFVERSPLWQRIQREEGEGEVIVTGTNLQPPDTIDEVGRTGESPQIMFDTIDGRHLSSLHLIKNRVVRLLKASMNHIHASNNLLVAIGFNNPTKTDRRFFRTRLRELIQQGVIERVLVPPRKPTGRMVKCIRLVQPDSKLPEGILLDVDGDEKDVGFGLSETSTNVKTHLTIHKQVSNLLEEAGPSGLTLQEICISLGNFDKRTIELLLTRAARAPPPSHLRDLGTVDVMETYGRERRHRYFTNATYRAVLASENLQDASAPRSEVGSSYIGEFAEWDPGVFYGSNADFVSSVASDSKKAKVLEEDESETKRRRFNGGDELLTKENEVRSTQKRGRPRKIAAVDSSQSEAPRKRGRPRKHPLPEVGPRKRGRPPNQKRRGSPDKPVNVSMDLDGETVLERLLIRDGVVAVDSTMEDPDRRGDMEVVPEIVDGSRSLQVDDNEPLPKSPRIPVMRLDVTSKVPSLLAVSRDAVEGVQVPRPGSQQCVREPESVIGGDMQVLHSRLEGIADEREIETHSFFEAQTDEGSCAVGDDRIGTYEQPHTPVDTALVSVVEPSTVESSMDHILSLIPTTLQPYAPEQGLAGSTGKRSAPCAPSGRPAKRPRTDPSSQARPSINLSALRRENELCRVIEELGGIANLHTKEFYESHTALLETMTRDGEPTSAPVGTRPDKRTVESTLRSLENRGRIKMLRTSLVVASGTSKPACLVHFPDTPQERINSYLREINQSTSLTSTPPSIKTLGEPVEFGAASRRGSQRPPSLAKPIRDKDEVSGDQSSASNLQGLISSSPSGRRRRRTHVRDSTSTETGAVPLRQVKGARHQRAAEWEQLLNKVHTEPVKGSLAARIRAIRTQFMQSTLSRDLEQWESKLKAVITENGPARKGTIERSKQSPANCSQSAGPPPLVANPPEKTIASLIAEQGPPIAQTTSSAGKGKDKQKEETENRTLRRPRFHWTREFDELARDASAIIRARCRDVGKLDLSAFDQVFPAVPRNSVRQRIAHLRENPAQDLYMKRLEDQWYTMWTQHRGSSHLPDDHPESPSNFDIVNHLEFLRKHVDKNALRVGFVEQESAVMLPTTAEELTEMFEVEENLINAPVWDFMWNSAVEEGREKQFMTRALTKELGTVTSEVKDDVLATAETVLKMVFGTPNEIYDPERGARVLRSIGKEHVSLAMSNLLTQGVLSKLVRDPKKPKPGRTLKISDNNLNIVGGPFPREFFQDANTLEDIVGEGEVDDMEWSLEAHDGDVATLMQLVSEDQVFLQVDTSHPRSVRSRIDWNSKRADDDDVETSIRVKFSSSTLTDLEVVEDVQAETPFAEPEPTLVTADDQADHGRTLHGDIAACGLRSSHGLVNCSRCLTISFSKFVAGLDQSDAELAVCILERVKDSKSLGVTKTMLPQFSVDPGQVLMLVQRMASLTPPVLIMTGYTAPVVVSSEHCAPWTVTLSEDPLTCVLPRRWLDVRGSRVDELWTAALRSVVGTVVLRPGIPQAELRWRLKAVYDRQEVVEAISFLEQDGTLEAKIGDSSEVLEQIREVPGWVGTLDVEEETRVCWFIGKKGHWYRV</sequence>
<dbReference type="GO" id="GO:0006384">
    <property type="term" value="P:transcription initiation at RNA polymerase III promoter"/>
    <property type="evidence" value="ECO:0007669"/>
    <property type="project" value="InterPro"/>
</dbReference>
<keyword evidence="2" id="KW-0597">Phosphoprotein</keyword>
<feature type="region of interest" description="Disordered" evidence="6">
    <location>
        <begin position="786"/>
        <end position="826"/>
    </location>
</feature>
<dbReference type="InterPro" id="IPR017956">
    <property type="entry name" value="AT_hook_DNA-bd_motif"/>
</dbReference>
<dbReference type="HOGENOM" id="CLU_000498_0_0_1"/>
<feature type="region of interest" description="Disordered" evidence="6">
    <location>
        <begin position="956"/>
        <end position="1020"/>
    </location>
</feature>
<feature type="compositionally biased region" description="Polar residues" evidence="6">
    <location>
        <begin position="815"/>
        <end position="826"/>
    </location>
</feature>
<dbReference type="GO" id="GO:0042791">
    <property type="term" value="P:5S class rRNA transcription by RNA polymerase III"/>
    <property type="evidence" value="ECO:0007669"/>
    <property type="project" value="TreeGrafter"/>
</dbReference>
<feature type="compositionally biased region" description="Polar residues" evidence="6">
    <location>
        <begin position="1098"/>
        <end position="1107"/>
    </location>
</feature>
<accession>A0A0C9YT01</accession>
<dbReference type="InterPro" id="IPR036390">
    <property type="entry name" value="WH_DNA-bd_sf"/>
</dbReference>
<dbReference type="InterPro" id="IPR007309">
    <property type="entry name" value="TFIIIC_Bblock-bd"/>
</dbReference>
<dbReference type="PANTHER" id="PTHR15180">
    <property type="entry name" value="GENERAL TRANSCRIPTION FACTOR 3C POLYPEPTIDE 1"/>
    <property type="match status" value="1"/>
</dbReference>
<feature type="domain" description="B-block binding subunit of TFIIIC" evidence="7">
    <location>
        <begin position="147"/>
        <end position="198"/>
    </location>
</feature>
<reference evidence="10" key="2">
    <citation type="submission" date="2015-01" db="EMBL/GenBank/DDBJ databases">
        <title>Evolutionary Origins and Diversification of the Mycorrhizal Mutualists.</title>
        <authorList>
            <consortium name="DOE Joint Genome Institute"/>
            <consortium name="Mycorrhizal Genomics Consortium"/>
            <person name="Kohler A."/>
            <person name="Kuo A."/>
            <person name="Nagy L.G."/>
            <person name="Floudas D."/>
            <person name="Copeland A."/>
            <person name="Barry K.W."/>
            <person name="Cichocki N."/>
            <person name="Veneault-Fourrey C."/>
            <person name="LaButti K."/>
            <person name="Lindquist E.A."/>
            <person name="Lipzen A."/>
            <person name="Lundell T."/>
            <person name="Morin E."/>
            <person name="Murat C."/>
            <person name="Riley R."/>
            <person name="Ohm R."/>
            <person name="Sun H."/>
            <person name="Tunlid A."/>
            <person name="Henrissat B."/>
            <person name="Grigoriev I.V."/>
            <person name="Hibbett D.S."/>
            <person name="Martin F."/>
        </authorList>
    </citation>
    <scope>NUCLEOTIDE SEQUENCE [LARGE SCALE GENOMIC DNA]</scope>
    <source>
        <strain evidence="10">441</strain>
    </source>
</reference>
<feature type="region of interest" description="Disordered" evidence="6">
    <location>
        <begin position="503"/>
        <end position="598"/>
    </location>
</feature>
<dbReference type="GO" id="GO:0000127">
    <property type="term" value="C:transcription factor TFIIIC complex"/>
    <property type="evidence" value="ECO:0007669"/>
    <property type="project" value="InterPro"/>
</dbReference>
<evidence type="ECO:0000256" key="5">
    <source>
        <dbReference type="ARBA" id="ARBA00023242"/>
    </source>
</evidence>
<feature type="compositionally biased region" description="Basic residues" evidence="6">
    <location>
        <begin position="577"/>
        <end position="588"/>
    </location>
</feature>
<comment type="subcellular location">
    <subcellularLocation>
        <location evidence="1">Nucleus</location>
    </subcellularLocation>
</comment>
<evidence type="ECO:0000256" key="2">
    <source>
        <dbReference type="ARBA" id="ARBA00022553"/>
    </source>
</evidence>
<dbReference type="Pfam" id="PF04182">
    <property type="entry name" value="B-block_TFIIIC"/>
    <property type="match status" value="1"/>
</dbReference>
<evidence type="ECO:0000256" key="4">
    <source>
        <dbReference type="ARBA" id="ARBA00023163"/>
    </source>
</evidence>
<evidence type="ECO:0000256" key="1">
    <source>
        <dbReference type="ARBA" id="ARBA00004123"/>
    </source>
</evidence>
<organism evidence="9 10">
    <name type="scientific">Pisolithus microcarpus 441</name>
    <dbReference type="NCBI Taxonomy" id="765257"/>
    <lineage>
        <taxon>Eukaryota</taxon>
        <taxon>Fungi</taxon>
        <taxon>Dikarya</taxon>
        <taxon>Basidiomycota</taxon>
        <taxon>Agaricomycotina</taxon>
        <taxon>Agaricomycetes</taxon>
        <taxon>Agaricomycetidae</taxon>
        <taxon>Boletales</taxon>
        <taxon>Sclerodermatineae</taxon>
        <taxon>Pisolithaceae</taxon>
        <taxon>Pisolithus</taxon>
    </lineage>
</organism>
<dbReference type="STRING" id="765257.A0A0C9YT01"/>
<evidence type="ECO:0000259" key="8">
    <source>
        <dbReference type="Pfam" id="PF20222"/>
    </source>
</evidence>
<keyword evidence="5" id="KW-0539">Nucleus</keyword>
<evidence type="ECO:0000256" key="6">
    <source>
        <dbReference type="SAM" id="MobiDB-lite"/>
    </source>
</evidence>
<evidence type="ECO:0008006" key="11">
    <source>
        <dbReference type="Google" id="ProtNLM"/>
    </source>
</evidence>
<proteinExistence type="predicted"/>
<evidence type="ECO:0000313" key="9">
    <source>
        <dbReference type="EMBL" id="KIK28055.1"/>
    </source>
</evidence>
<feature type="compositionally biased region" description="Basic and acidic residues" evidence="6">
    <location>
        <begin position="1141"/>
        <end position="1154"/>
    </location>
</feature>
<dbReference type="InterPro" id="IPR035625">
    <property type="entry name" value="Tfc3-like_eWH"/>
</dbReference>
<dbReference type="Proteomes" id="UP000054018">
    <property type="component" value="Unassembled WGS sequence"/>
</dbReference>
<evidence type="ECO:0000259" key="7">
    <source>
        <dbReference type="Pfam" id="PF04182"/>
    </source>
</evidence>
<dbReference type="EMBL" id="KN833694">
    <property type="protein sequence ID" value="KIK28055.1"/>
    <property type="molecule type" value="Genomic_DNA"/>
</dbReference>
<keyword evidence="10" id="KW-1185">Reference proteome</keyword>
<protein>
    <recommendedName>
        <fullName evidence="11">B-block binding subunit of TFIIIC domain-containing protein</fullName>
    </recommendedName>
</protein>
<name>A0A0C9YT01_9AGAM</name>
<dbReference type="InterPro" id="IPR044210">
    <property type="entry name" value="Tfc3-like"/>
</dbReference>
<gene>
    <name evidence="9" type="ORF">PISMIDRAFT_7984</name>
</gene>
<dbReference type="GO" id="GO:0005634">
    <property type="term" value="C:nucleus"/>
    <property type="evidence" value="ECO:0007669"/>
    <property type="project" value="UniProtKB-SubCell"/>
</dbReference>
<dbReference type="CDD" id="cd16169">
    <property type="entry name" value="Tau138_eWH"/>
    <property type="match status" value="1"/>
</dbReference>
<evidence type="ECO:0000313" key="10">
    <source>
        <dbReference type="Proteomes" id="UP000054018"/>
    </source>
</evidence>
<dbReference type="InterPro" id="IPR046488">
    <property type="entry name" value="Sfc3/Tfc3_C"/>
</dbReference>